<dbReference type="SMART" id="SM00438">
    <property type="entry name" value="ZnF_NFX"/>
    <property type="match status" value="6"/>
</dbReference>
<dbReference type="Pfam" id="PF20173">
    <property type="entry name" value="ZnF_RZ-type"/>
    <property type="match status" value="1"/>
</dbReference>
<dbReference type="WBParaSite" id="L893_g33580.t1">
    <property type="protein sequence ID" value="L893_g33580.t1"/>
    <property type="gene ID" value="L893_g33580"/>
</dbReference>
<dbReference type="Gene3D" id="3.40.50.300">
    <property type="entry name" value="P-loop containing nucleotide triphosphate hydrolases"/>
    <property type="match status" value="1"/>
</dbReference>
<evidence type="ECO:0000313" key="9">
    <source>
        <dbReference type="Proteomes" id="UP000095287"/>
    </source>
</evidence>
<keyword evidence="5" id="KW-0863">Zinc-finger</keyword>
<keyword evidence="7" id="KW-0391">Immunity</keyword>
<dbReference type="GO" id="GO:0031380">
    <property type="term" value="C:nuclear RNA-directed RNA polymerase complex"/>
    <property type="evidence" value="ECO:0007669"/>
    <property type="project" value="TreeGrafter"/>
</dbReference>
<dbReference type="GO" id="GO:0031048">
    <property type="term" value="P:regulatory ncRNA-mediated heterochromatin formation"/>
    <property type="evidence" value="ECO:0007669"/>
    <property type="project" value="TreeGrafter"/>
</dbReference>
<evidence type="ECO:0000256" key="6">
    <source>
        <dbReference type="ARBA" id="ARBA00022833"/>
    </source>
</evidence>
<keyword evidence="6" id="KW-0862">Zinc</keyword>
<evidence type="ECO:0000256" key="3">
    <source>
        <dbReference type="ARBA" id="ARBA00022723"/>
    </source>
</evidence>
<dbReference type="InterPro" id="IPR000967">
    <property type="entry name" value="Znf_NFX1"/>
</dbReference>
<evidence type="ECO:0000256" key="7">
    <source>
        <dbReference type="ARBA" id="ARBA00022859"/>
    </source>
</evidence>
<organism evidence="9 10">
    <name type="scientific">Steinernema glaseri</name>
    <dbReference type="NCBI Taxonomy" id="37863"/>
    <lineage>
        <taxon>Eukaryota</taxon>
        <taxon>Metazoa</taxon>
        <taxon>Ecdysozoa</taxon>
        <taxon>Nematoda</taxon>
        <taxon>Chromadorea</taxon>
        <taxon>Rhabditida</taxon>
        <taxon>Tylenchina</taxon>
        <taxon>Panagrolaimomorpha</taxon>
        <taxon>Strongyloidoidea</taxon>
        <taxon>Steinernematidae</taxon>
        <taxon>Steinernema</taxon>
    </lineage>
</organism>
<dbReference type="PANTHER" id="PTHR10887:SF341">
    <property type="entry name" value="NFX1-TYPE ZINC FINGER-CONTAINING PROTEIN 1"/>
    <property type="match status" value="1"/>
</dbReference>
<comment type="subcellular location">
    <subcellularLocation>
        <location evidence="1">Cytoplasm</location>
    </subcellularLocation>
</comment>
<dbReference type="InterPro" id="IPR041679">
    <property type="entry name" value="DNA2/NAM7-like_C"/>
</dbReference>
<dbReference type="PANTHER" id="PTHR10887">
    <property type="entry name" value="DNA2/NAM7 HELICASE FAMILY"/>
    <property type="match status" value="1"/>
</dbReference>
<accession>A0A1I8A7A0</accession>
<keyword evidence="3" id="KW-0479">Metal-binding</keyword>
<keyword evidence="9" id="KW-1185">Reference proteome</keyword>
<keyword evidence="4" id="KW-0677">Repeat</keyword>
<dbReference type="SUPFAM" id="SSF52540">
    <property type="entry name" value="P-loop containing nucleoside triphosphate hydrolases"/>
    <property type="match status" value="1"/>
</dbReference>
<dbReference type="GO" id="GO:0005737">
    <property type="term" value="C:cytoplasm"/>
    <property type="evidence" value="ECO:0007669"/>
    <property type="project" value="UniProtKB-SubCell"/>
</dbReference>
<dbReference type="InterPro" id="IPR027417">
    <property type="entry name" value="P-loop_NTPase"/>
</dbReference>
<evidence type="ECO:0000256" key="2">
    <source>
        <dbReference type="ARBA" id="ARBA00022490"/>
    </source>
</evidence>
<dbReference type="GO" id="GO:0008270">
    <property type="term" value="F:zinc ion binding"/>
    <property type="evidence" value="ECO:0007669"/>
    <property type="project" value="UniProtKB-KW"/>
</dbReference>
<dbReference type="InterPro" id="IPR045055">
    <property type="entry name" value="DNA2/NAM7-like"/>
</dbReference>
<evidence type="ECO:0000259" key="8">
    <source>
        <dbReference type="PROSITE" id="PS51981"/>
    </source>
</evidence>
<reference evidence="10" key="1">
    <citation type="submission" date="2016-11" db="UniProtKB">
        <authorList>
            <consortium name="WormBaseParasite"/>
        </authorList>
    </citation>
    <scope>IDENTIFICATION</scope>
</reference>
<name>A0A1I8A7A0_9BILA</name>
<keyword evidence="2" id="KW-0963">Cytoplasm</keyword>
<dbReference type="CDD" id="cd18808">
    <property type="entry name" value="SF1_C_Upf1"/>
    <property type="match status" value="1"/>
</dbReference>
<dbReference type="InterPro" id="IPR046439">
    <property type="entry name" value="ZF_RZ_dom"/>
</dbReference>
<dbReference type="InterPro" id="IPR047187">
    <property type="entry name" value="SF1_C_Upf1"/>
</dbReference>
<feature type="domain" description="RZ-type" evidence="8">
    <location>
        <begin position="779"/>
        <end position="846"/>
    </location>
</feature>
<evidence type="ECO:0000256" key="5">
    <source>
        <dbReference type="ARBA" id="ARBA00022771"/>
    </source>
</evidence>
<dbReference type="Proteomes" id="UP000095287">
    <property type="component" value="Unplaced"/>
</dbReference>
<dbReference type="PROSITE" id="PS51981">
    <property type="entry name" value="ZF_RZ"/>
    <property type="match status" value="1"/>
</dbReference>
<sequence length="860" mass="96929">MLFTRKQAEAKLGKEHSVRIEVVDNYQGEESDIIILSLVRSLNPEGRIGFLSVDNRVCVAMSRAKKGFYILGNIDFLASKCTLWSNIKRSLEERDSLSTSLTVVCQSHGKEQVISDWRDFDRLTSQGGCHLPCDYRLDCGHACPRLCHPTKHDNVFCAEPCGRSCPIGHPCKKKCYDKCGKCLINVVAVLPCGHSTKKPCHVDIKDVKCSQPCPEALRCGHRCADKCSAPCTTSCKHPVHKILNCGHPKMMACYEDPGNVRCTKKVRKSWFGCGHQVDVECWIDPLKTPCPHPCRMSLPDCGHSCKGTCGKCRQGRLHVRCDEKCSRVLICGHVCGSKCSSTCPPCEQPCETACFHSRCSSVLKSAYEKQKCRKDLHGKTAGRKCGELCPPCLEKCSNQCVHLCKHVDEDHDQYKCSDTKRRICNKLCMEPCAIEPCDERCSKQLKCGHRCLGLCGEDCPPICKECPLESAPRVAYEEATSIVLSGLEDSLDAMFIMLTCGHCIESTAMDHWVQERIDVSREQDTAIVQLECPMCKTLVKKSRRYQKQLNQRISDIETIKKKLIGGTAKELDGKRQENISNIKLLIKEAVDEKASIERRSWDETAVKVMREMMKVKEAQLTKDMVIKYENLVAFAEALFDSLKKVEGIRDKFAGRINVVKLQYHNLKEAAISFFGSENIISALITEWKNLLNFMNRSLFQNLASSLMFEQFRNEVVRLDRWIILGQVFLQANLVGDIREEAFDAVQKLDDLLNGTRESNSESLGAFQNLLKIFNNGVGVSYEERMEIKRALAGVVQSWYKCKNGHLYGIGDCGQAMERSKCPECGAGIGGEYHRIREDNTLDREMTGEQPYERNPFQAIW</sequence>
<evidence type="ECO:0000256" key="4">
    <source>
        <dbReference type="ARBA" id="ARBA00022737"/>
    </source>
</evidence>
<proteinExistence type="predicted"/>
<dbReference type="GO" id="GO:0002376">
    <property type="term" value="P:immune system process"/>
    <property type="evidence" value="ECO:0007669"/>
    <property type="project" value="UniProtKB-KW"/>
</dbReference>
<dbReference type="AlphaFoldDB" id="A0A1I8A7A0"/>
<evidence type="ECO:0000313" key="10">
    <source>
        <dbReference type="WBParaSite" id="L893_g33580.t1"/>
    </source>
</evidence>
<evidence type="ECO:0000256" key="1">
    <source>
        <dbReference type="ARBA" id="ARBA00004496"/>
    </source>
</evidence>
<protein>
    <submittedName>
        <fullName evidence="10">RZ-type domain-containing protein</fullName>
    </submittedName>
</protein>
<dbReference type="Pfam" id="PF13087">
    <property type="entry name" value="AAA_12"/>
    <property type="match status" value="1"/>
</dbReference>